<dbReference type="EMBL" id="MN175499">
    <property type="protein sequence ID" value="QID06188.1"/>
    <property type="molecule type" value="Genomic_DNA"/>
</dbReference>
<evidence type="ECO:0000313" key="1">
    <source>
        <dbReference type="EMBL" id="QID06188.1"/>
    </source>
</evidence>
<organism evidence="1">
    <name type="scientific">Borely moumouvirus</name>
    <dbReference type="NCBI Taxonomy" id="2712067"/>
    <lineage>
        <taxon>Viruses</taxon>
        <taxon>Varidnaviria</taxon>
        <taxon>Bamfordvirae</taxon>
        <taxon>Nucleocytoviricota</taxon>
        <taxon>Megaviricetes</taxon>
        <taxon>Imitervirales</taxon>
        <taxon>Mimiviridae</taxon>
        <taxon>Megamimivirinae</taxon>
        <taxon>Moumouvirus</taxon>
    </lineage>
</organism>
<name>A0A6G6ACY1_9VIRU</name>
<accession>A0A6G6ACY1</accession>
<protein>
    <submittedName>
        <fullName evidence="1">Uncharacterized protein</fullName>
    </submittedName>
</protein>
<reference evidence="1" key="1">
    <citation type="submission" date="2019-07" db="EMBL/GenBank/DDBJ databases">
        <title>The discovery of a new lineage B mimivirus raises questions about particles surface fibrils.</title>
        <authorList>
            <person name="Silva L.K.S."/>
            <person name="Rodrigues R.A.L."/>
            <person name="Andrade A.C.S.P."/>
            <person name="Hikida H."/>
            <person name="Andreani J."/>
            <person name="Levasseur A."/>
            <person name="La Scola B."/>
            <person name="Abrahao J.S."/>
        </authorList>
    </citation>
    <scope>NUCLEOTIDE SEQUENCE</scope>
    <source>
        <strain evidence="1">B60</strain>
    </source>
</reference>
<sequence length="192" mass="23224">MFLNQYIKFGYIFNNNHNMAGFDYYNYRIQSVTKNIQNELNFYLNSEFANQEPLCNYISYLKNRIGIDRLEKPKTYYENNRPEMKKMNLDEYAKDMDIMVYKKPWNKLKDFHKNMKIKEYVNKLSYDKKVSKVDKDKNIQYIQQEILNGLKNKKFGKNKSEIIYNPDIMEITSISCISLNKKKGIYVIDWDD</sequence>
<proteinExistence type="predicted"/>